<evidence type="ECO:0000313" key="1">
    <source>
        <dbReference type="EMBL" id="MPC80090.1"/>
    </source>
</evidence>
<sequence>MQHMKEHYVSQHISQPLVPASSQLQTQSALNSSLLMLASLTTLQFTSRSQSLCLSLFVCL</sequence>
<gene>
    <name evidence="1" type="ORF">E2C01_074657</name>
</gene>
<accession>A0A5B7I676</accession>
<keyword evidence="2" id="KW-1185">Reference proteome</keyword>
<reference evidence="1 2" key="1">
    <citation type="submission" date="2019-05" db="EMBL/GenBank/DDBJ databases">
        <title>Another draft genome of Portunus trituberculatus and its Hox gene families provides insights of decapod evolution.</title>
        <authorList>
            <person name="Jeong J.-H."/>
            <person name="Song I."/>
            <person name="Kim S."/>
            <person name="Choi T."/>
            <person name="Kim D."/>
            <person name="Ryu S."/>
            <person name="Kim W."/>
        </authorList>
    </citation>
    <scope>NUCLEOTIDE SEQUENCE [LARGE SCALE GENOMIC DNA]</scope>
    <source>
        <tissue evidence="1">Muscle</tissue>
    </source>
</reference>
<evidence type="ECO:0000313" key="2">
    <source>
        <dbReference type="Proteomes" id="UP000324222"/>
    </source>
</evidence>
<proteinExistence type="predicted"/>
<name>A0A5B7I676_PORTR</name>
<dbReference type="EMBL" id="VSRR010052973">
    <property type="protein sequence ID" value="MPC80090.1"/>
    <property type="molecule type" value="Genomic_DNA"/>
</dbReference>
<comment type="caution">
    <text evidence="1">The sequence shown here is derived from an EMBL/GenBank/DDBJ whole genome shotgun (WGS) entry which is preliminary data.</text>
</comment>
<protein>
    <submittedName>
        <fullName evidence="1">Uncharacterized protein</fullName>
    </submittedName>
</protein>
<organism evidence="1 2">
    <name type="scientific">Portunus trituberculatus</name>
    <name type="common">Swimming crab</name>
    <name type="synonym">Neptunus trituberculatus</name>
    <dbReference type="NCBI Taxonomy" id="210409"/>
    <lineage>
        <taxon>Eukaryota</taxon>
        <taxon>Metazoa</taxon>
        <taxon>Ecdysozoa</taxon>
        <taxon>Arthropoda</taxon>
        <taxon>Crustacea</taxon>
        <taxon>Multicrustacea</taxon>
        <taxon>Malacostraca</taxon>
        <taxon>Eumalacostraca</taxon>
        <taxon>Eucarida</taxon>
        <taxon>Decapoda</taxon>
        <taxon>Pleocyemata</taxon>
        <taxon>Brachyura</taxon>
        <taxon>Eubrachyura</taxon>
        <taxon>Portunoidea</taxon>
        <taxon>Portunidae</taxon>
        <taxon>Portuninae</taxon>
        <taxon>Portunus</taxon>
    </lineage>
</organism>
<dbReference type="AlphaFoldDB" id="A0A5B7I676"/>
<dbReference type="Proteomes" id="UP000324222">
    <property type="component" value="Unassembled WGS sequence"/>
</dbReference>